<dbReference type="AlphaFoldDB" id="A0A139Y725"/>
<keyword evidence="4" id="KW-0496">Mitochondrion</keyword>
<evidence type="ECO:0000256" key="7">
    <source>
        <dbReference type="SAM" id="MobiDB-lite"/>
    </source>
</evidence>
<feature type="compositionally biased region" description="Polar residues" evidence="7">
    <location>
        <begin position="65"/>
        <end position="114"/>
    </location>
</feature>
<comment type="similarity">
    <text evidence="2">Belongs to the mitochondrion-specific ribosomal protein mL49 family.</text>
</comment>
<gene>
    <name evidence="8" type="ORF">TGARI_268685</name>
</gene>
<evidence type="ECO:0000256" key="2">
    <source>
        <dbReference type="ARBA" id="ARBA00005677"/>
    </source>
</evidence>
<name>A0A139Y725_TOXGO</name>
<evidence type="ECO:0000256" key="5">
    <source>
        <dbReference type="ARBA" id="ARBA00023274"/>
    </source>
</evidence>
<dbReference type="PANTHER" id="PTHR13477:SF0">
    <property type="entry name" value="LARGE RIBOSOMAL SUBUNIT PROTEIN ML49"/>
    <property type="match status" value="1"/>
</dbReference>
<feature type="region of interest" description="Disordered" evidence="7">
    <location>
        <begin position="65"/>
        <end position="134"/>
    </location>
</feature>
<evidence type="ECO:0000256" key="3">
    <source>
        <dbReference type="ARBA" id="ARBA00022980"/>
    </source>
</evidence>
<dbReference type="Proteomes" id="UP000074247">
    <property type="component" value="Unassembled WGS sequence"/>
</dbReference>
<comment type="subcellular location">
    <subcellularLocation>
        <location evidence="1">Mitochondrion</location>
    </subcellularLocation>
</comment>
<organism evidence="8 9">
    <name type="scientific">Toxoplasma gondii ARI</name>
    <dbReference type="NCBI Taxonomy" id="1074872"/>
    <lineage>
        <taxon>Eukaryota</taxon>
        <taxon>Sar</taxon>
        <taxon>Alveolata</taxon>
        <taxon>Apicomplexa</taxon>
        <taxon>Conoidasida</taxon>
        <taxon>Coccidia</taxon>
        <taxon>Eucoccidiorida</taxon>
        <taxon>Eimeriorina</taxon>
        <taxon>Sarcocystidae</taxon>
        <taxon>Toxoplasma</taxon>
    </lineage>
</organism>
<protein>
    <recommendedName>
        <fullName evidence="6">Large ribosomal subunit protein mL49</fullName>
    </recommendedName>
</protein>
<dbReference type="PANTHER" id="PTHR13477">
    <property type="entry name" value="MITOCHONDRIAL 39S RIBOSOMAL PROTEIN L49"/>
    <property type="match status" value="1"/>
</dbReference>
<dbReference type="GO" id="GO:0003735">
    <property type="term" value="F:structural constituent of ribosome"/>
    <property type="evidence" value="ECO:0007669"/>
    <property type="project" value="InterPro"/>
</dbReference>
<dbReference type="OrthoDB" id="19439at2759"/>
<dbReference type="GO" id="GO:0006412">
    <property type="term" value="P:translation"/>
    <property type="evidence" value="ECO:0007669"/>
    <property type="project" value="InterPro"/>
</dbReference>
<evidence type="ECO:0000313" key="9">
    <source>
        <dbReference type="Proteomes" id="UP000074247"/>
    </source>
</evidence>
<dbReference type="VEuPathDB" id="ToxoDB:TGARI_268685"/>
<dbReference type="Gene3D" id="3.30.780.10">
    <property type="entry name" value="SUI1-like domain"/>
    <property type="match status" value="1"/>
</dbReference>
<evidence type="ECO:0000256" key="6">
    <source>
        <dbReference type="ARBA" id="ARBA00035191"/>
    </source>
</evidence>
<accession>A0A139Y725</accession>
<keyword evidence="3 8" id="KW-0689">Ribosomal protein</keyword>
<dbReference type="EMBL" id="AGQS02003695">
    <property type="protein sequence ID" value="KYF47179.1"/>
    <property type="molecule type" value="Genomic_DNA"/>
</dbReference>
<dbReference type="InterPro" id="IPR007740">
    <property type="entry name" value="Ribosomal_mL49"/>
</dbReference>
<sequence length="253" mass="28569">MQRLHQNFISFQVQATQQTRPRAMARITWTVGMLPGRPLAALSFPSKRGYSFWKTATTHTVANLSSAASTTQVSSGHATRELTSFSDQHPPNEPLLQTDQNQPSSRGCTPSKNQEVGKSREAEDNVGVSEAEFVSDDSLRSTGNTGFPYPPLDRPRRISAADSEAFRRRWKTANQLPFFIRRTASDNVPVYLHWSNNRNKVSTIIRKVHGRKQILKSELAVLCEAPVIEKEGWLEVRGNHKKVIKEWLKQIGY</sequence>
<reference evidence="8 9" key="1">
    <citation type="journal article" date="2016" name="Nat. Commun.">
        <title>Local admixture of amplified and diversified secreted pathogenesis determinants shapes mosaic Toxoplasma gondii genomes.</title>
        <authorList>
            <person name="Lorenzi H."/>
            <person name="Khan A."/>
            <person name="Behnke M.S."/>
            <person name="Namasivayam S."/>
            <person name="Swapna L.S."/>
            <person name="Hadjithomas M."/>
            <person name="Karamycheva S."/>
            <person name="Pinney D."/>
            <person name="Brunk B.P."/>
            <person name="Ajioka J.W."/>
            <person name="Ajzenberg D."/>
            <person name="Boothroyd J.C."/>
            <person name="Boyle J.P."/>
            <person name="Darde M.L."/>
            <person name="Diaz-Miranda M.A."/>
            <person name="Dubey J.P."/>
            <person name="Fritz H.M."/>
            <person name="Gennari S.M."/>
            <person name="Gregory B.D."/>
            <person name="Kim K."/>
            <person name="Saeij J.P."/>
            <person name="Su C."/>
            <person name="White M.W."/>
            <person name="Zhu X.Q."/>
            <person name="Howe D.K."/>
            <person name="Rosenthal B.M."/>
            <person name="Grigg M.E."/>
            <person name="Parkinson J."/>
            <person name="Liu L."/>
            <person name="Kissinger J.C."/>
            <person name="Roos D.S."/>
            <person name="Sibley L.D."/>
        </authorList>
    </citation>
    <scope>NUCLEOTIDE SEQUENCE [LARGE SCALE GENOMIC DNA]</scope>
    <source>
        <strain evidence="8 9">ARI</strain>
    </source>
</reference>
<proteinExistence type="inferred from homology"/>
<evidence type="ECO:0000313" key="8">
    <source>
        <dbReference type="EMBL" id="KYF47179.1"/>
    </source>
</evidence>
<keyword evidence="5" id="KW-0687">Ribonucleoprotein</keyword>
<evidence type="ECO:0000256" key="1">
    <source>
        <dbReference type="ARBA" id="ARBA00004173"/>
    </source>
</evidence>
<dbReference type="Pfam" id="PF05046">
    <property type="entry name" value="Img2"/>
    <property type="match status" value="1"/>
</dbReference>
<evidence type="ECO:0000256" key="4">
    <source>
        <dbReference type="ARBA" id="ARBA00023128"/>
    </source>
</evidence>
<comment type="caution">
    <text evidence="8">The sequence shown here is derived from an EMBL/GenBank/DDBJ whole genome shotgun (WGS) entry which is preliminary data.</text>
</comment>
<dbReference type="GO" id="GO:0005762">
    <property type="term" value="C:mitochondrial large ribosomal subunit"/>
    <property type="evidence" value="ECO:0007669"/>
    <property type="project" value="TreeGrafter"/>
</dbReference>